<keyword evidence="8 11" id="KW-0238">DNA-binding</keyword>
<dbReference type="InterPro" id="IPR038398">
    <property type="entry name" value="NCD2_sf"/>
</dbReference>
<evidence type="ECO:0000256" key="12">
    <source>
        <dbReference type="SAM" id="MobiDB-lite"/>
    </source>
</evidence>
<evidence type="ECO:0000256" key="9">
    <source>
        <dbReference type="ARBA" id="ARBA00023163"/>
    </source>
</evidence>
<evidence type="ECO:0000256" key="7">
    <source>
        <dbReference type="ARBA" id="ARBA00023015"/>
    </source>
</evidence>
<dbReference type="SUPFAM" id="SSF57716">
    <property type="entry name" value="Glucocorticoid receptor-like (DNA-binding domain)"/>
    <property type="match status" value="1"/>
</dbReference>
<dbReference type="InterPro" id="IPR006989">
    <property type="entry name" value="NAB_co-repressor_dom"/>
</dbReference>
<protein>
    <recommendedName>
        <fullName evidence="13">THAP-type domain-containing protein</fullName>
    </recommendedName>
</protein>
<comment type="caution">
    <text evidence="14">The sequence shown here is derived from an EMBL/GenBank/DDBJ whole genome shotgun (WGS) entry which is preliminary data.</text>
</comment>
<dbReference type="InterPro" id="IPR006988">
    <property type="entry name" value="Nab_N"/>
</dbReference>
<name>A0A813N7D5_9BILA</name>
<proteinExistence type="inferred from homology"/>
<dbReference type="Gene3D" id="6.20.210.20">
    <property type="entry name" value="THAP domain"/>
    <property type="match status" value="1"/>
</dbReference>
<evidence type="ECO:0000256" key="1">
    <source>
        <dbReference type="ARBA" id="ARBA00004123"/>
    </source>
</evidence>
<keyword evidence="10" id="KW-0539">Nucleus</keyword>
<keyword evidence="7" id="KW-0805">Transcription regulation</keyword>
<evidence type="ECO:0000256" key="4">
    <source>
        <dbReference type="ARBA" id="ARBA00022723"/>
    </source>
</evidence>
<evidence type="ECO:0000256" key="6">
    <source>
        <dbReference type="ARBA" id="ARBA00022833"/>
    </source>
</evidence>
<dbReference type="PANTHER" id="PTHR12623">
    <property type="entry name" value="NGFI-A BINDING PROTEIN"/>
    <property type="match status" value="1"/>
</dbReference>
<dbReference type="GO" id="GO:0008270">
    <property type="term" value="F:zinc ion binding"/>
    <property type="evidence" value="ECO:0007669"/>
    <property type="project" value="UniProtKB-KW"/>
</dbReference>
<dbReference type="Proteomes" id="UP000663854">
    <property type="component" value="Unassembled WGS sequence"/>
</dbReference>
<evidence type="ECO:0000313" key="15">
    <source>
        <dbReference type="EMBL" id="CAF0747633.1"/>
    </source>
</evidence>
<dbReference type="Pfam" id="PF05485">
    <property type="entry name" value="THAP"/>
    <property type="match status" value="1"/>
</dbReference>
<reference evidence="14" key="1">
    <citation type="submission" date="2021-02" db="EMBL/GenBank/DDBJ databases">
        <authorList>
            <person name="Nowell W R."/>
        </authorList>
    </citation>
    <scope>NUCLEOTIDE SEQUENCE</scope>
</reference>
<organism evidence="14 16">
    <name type="scientific">Rotaria sordida</name>
    <dbReference type="NCBI Taxonomy" id="392033"/>
    <lineage>
        <taxon>Eukaryota</taxon>
        <taxon>Metazoa</taxon>
        <taxon>Spiralia</taxon>
        <taxon>Gnathifera</taxon>
        <taxon>Rotifera</taxon>
        <taxon>Eurotatoria</taxon>
        <taxon>Bdelloidea</taxon>
        <taxon>Philodinida</taxon>
        <taxon>Philodinidae</taxon>
        <taxon>Rotaria</taxon>
    </lineage>
</organism>
<comment type="subcellular location">
    <subcellularLocation>
        <location evidence="1">Nucleus</location>
    </subcellularLocation>
</comment>
<dbReference type="AlphaFoldDB" id="A0A813N7D5"/>
<evidence type="ECO:0000256" key="5">
    <source>
        <dbReference type="ARBA" id="ARBA00022771"/>
    </source>
</evidence>
<evidence type="ECO:0000259" key="13">
    <source>
        <dbReference type="PROSITE" id="PS50950"/>
    </source>
</evidence>
<dbReference type="InterPro" id="IPR013761">
    <property type="entry name" value="SAM/pointed_sf"/>
</dbReference>
<feature type="compositionally biased region" description="Low complexity" evidence="12">
    <location>
        <begin position="601"/>
        <end position="612"/>
    </location>
</feature>
<dbReference type="GO" id="GO:0045892">
    <property type="term" value="P:negative regulation of DNA-templated transcription"/>
    <property type="evidence" value="ECO:0007669"/>
    <property type="project" value="InterPro"/>
</dbReference>
<evidence type="ECO:0000313" key="14">
    <source>
        <dbReference type="EMBL" id="CAF0734182.1"/>
    </source>
</evidence>
<comment type="similarity">
    <text evidence="2">Belongs to the NAB family.</text>
</comment>
<dbReference type="InterPro" id="IPR038441">
    <property type="entry name" value="THAP_Znf_sf"/>
</dbReference>
<evidence type="ECO:0000313" key="16">
    <source>
        <dbReference type="Proteomes" id="UP000663870"/>
    </source>
</evidence>
<dbReference type="EMBL" id="CAJNOH010000011">
    <property type="protein sequence ID" value="CAF0747633.1"/>
    <property type="molecule type" value="Genomic_DNA"/>
</dbReference>
<dbReference type="CDD" id="cd09487">
    <property type="entry name" value="SAM_superfamily"/>
    <property type="match status" value="1"/>
</dbReference>
<dbReference type="EMBL" id="CAJNOL010000007">
    <property type="protein sequence ID" value="CAF0734182.1"/>
    <property type="molecule type" value="Genomic_DNA"/>
</dbReference>
<dbReference type="SMART" id="SM00980">
    <property type="entry name" value="THAP"/>
    <property type="match status" value="1"/>
</dbReference>
<dbReference type="Gene3D" id="1.10.150.50">
    <property type="entry name" value="Transcription Factor, Ets-1"/>
    <property type="match status" value="1"/>
</dbReference>
<gene>
    <name evidence="14" type="ORF">JXQ802_LOCUS717</name>
    <name evidence="15" type="ORF">PYM288_LOCUS1917</name>
</gene>
<evidence type="ECO:0000256" key="10">
    <source>
        <dbReference type="ARBA" id="ARBA00023242"/>
    </source>
</evidence>
<evidence type="ECO:0000256" key="2">
    <source>
        <dbReference type="ARBA" id="ARBA00008864"/>
    </source>
</evidence>
<keyword evidence="9" id="KW-0804">Transcription</keyword>
<keyword evidence="16" id="KW-1185">Reference proteome</keyword>
<evidence type="ECO:0000256" key="3">
    <source>
        <dbReference type="ARBA" id="ARBA00022491"/>
    </source>
</evidence>
<keyword evidence="5 11" id="KW-0863">Zinc-finger</keyword>
<dbReference type="InterPro" id="IPR039040">
    <property type="entry name" value="NAB_fam"/>
</dbReference>
<feature type="domain" description="THAP-type" evidence="13">
    <location>
        <begin position="1"/>
        <end position="87"/>
    </location>
</feature>
<dbReference type="GO" id="GO:0003677">
    <property type="term" value="F:DNA binding"/>
    <property type="evidence" value="ECO:0007669"/>
    <property type="project" value="UniProtKB-UniRule"/>
</dbReference>
<dbReference type="GO" id="GO:0003712">
    <property type="term" value="F:transcription coregulator activity"/>
    <property type="evidence" value="ECO:0007669"/>
    <property type="project" value="InterPro"/>
</dbReference>
<dbReference type="Proteomes" id="UP000663870">
    <property type="component" value="Unassembled WGS sequence"/>
</dbReference>
<evidence type="ECO:0000256" key="8">
    <source>
        <dbReference type="ARBA" id="ARBA00023125"/>
    </source>
</evidence>
<dbReference type="PANTHER" id="PTHR12623:SF10">
    <property type="entry name" value="NGFI-A-BINDING PROTEIN HOMOLOG"/>
    <property type="match status" value="1"/>
</dbReference>
<dbReference type="Gene3D" id="1.20.120.2010">
    <property type="entry name" value="NAB conserved domain 2"/>
    <property type="match status" value="1"/>
</dbReference>
<accession>A0A813N7D5</accession>
<dbReference type="InterPro" id="IPR006612">
    <property type="entry name" value="THAP_Znf"/>
</dbReference>
<keyword evidence="4" id="KW-0479">Metal-binding</keyword>
<dbReference type="Pfam" id="PF04904">
    <property type="entry name" value="SAM_NCD1"/>
    <property type="match status" value="1"/>
</dbReference>
<dbReference type="Pfam" id="PF04905">
    <property type="entry name" value="NCD2"/>
    <property type="match status" value="1"/>
</dbReference>
<dbReference type="SMART" id="SM00692">
    <property type="entry name" value="DM3"/>
    <property type="match status" value="1"/>
</dbReference>
<dbReference type="PROSITE" id="PS50950">
    <property type="entry name" value="ZF_THAP"/>
    <property type="match status" value="1"/>
</dbReference>
<dbReference type="GO" id="GO:0005634">
    <property type="term" value="C:nucleus"/>
    <property type="evidence" value="ECO:0007669"/>
    <property type="project" value="UniProtKB-SubCell"/>
</dbReference>
<feature type="region of interest" description="Disordered" evidence="12">
    <location>
        <begin position="601"/>
        <end position="620"/>
    </location>
</feature>
<evidence type="ECO:0000256" key="11">
    <source>
        <dbReference type="PROSITE-ProRule" id="PRU00309"/>
    </source>
</evidence>
<keyword evidence="6" id="KW-0862">Zinc</keyword>
<sequence length="834" mass="96170">MVHNCAIISCPLHNRRNIRKGLLFHSFPVDQHRFELWRQTVFNHCSQTLSINKHSKICYRHFHPDDYIANHTGLTRYLKATAIPSIFIQTNSNTTIHSSTILNNHLLNSSTNSNTNRSIKLNTFSETLSPSLLILPSKSSSSVVVPTITNTKAKRLLNTIDKLHQIQNANKIVMTQKIILENEQLKQDDNDDNNKIIKKQTLKTNQIINDNNVLLDNSIQTSQPFIIDHQNIIKEQQSIQDTFQQSSVESDTFRWTENTIISLPKNHLEDTLFKFLEQANLLQYYSAFIEQGGDDLKQLAEAQNDDFQEIITLVGMISKPLHVKRFKKALADYRQSMNNINIEYTFVNNSYSTIPLRRLSTDETFSDRNIFSSLIHSTSTNNSPKSVNQISSNWCLNKIDHSKNNNTHQLLDDNQRKMIADEAERLANLLPVTTIKKLNGRNNISKDLFTTMNLPRDFEDRWQRIRKYSAIYNRFDSKTPNQVLSLHEILINEAAAAICFHRPEFLTRRHELLHLARRVLQNIGISTTSIQKRPLTMLTCDITPAKQIKLNIPTTKSHVRQRDPDAFRLMWHNREVKVEQIPIQVEALRCEQNKLLQQLKQNTIDSSSSSSSPIDNNGLKKQIDDLGKQIEQLNDEEKNLRRLIRKKNMRLRAKERQQQKQQMLVNHSSNVQDLILPIVPITPSSSSLPTDINHDQQTTSLLSIQTFENNNDMYHSINIKDEKIESPVNLSSPVLKARKEFSKTTLIAKPIDKRREEVNEKLITFNKKTIIPKSSRSSRSTQRKQSSSTTAIELVFDSDFHSQTSTNILSTCHNEQDIVESKSFIHTLDFNINT</sequence>
<dbReference type="SUPFAM" id="SSF47769">
    <property type="entry name" value="SAM/Pointed domain"/>
    <property type="match status" value="1"/>
</dbReference>
<keyword evidence="3" id="KW-0678">Repressor</keyword>